<dbReference type="RefSeq" id="WP_116687170.1">
    <property type="nucleotide sequence ID" value="NZ_CAWNYD010000004.1"/>
</dbReference>
<keyword evidence="1" id="KW-0732">Signal</keyword>
<proteinExistence type="predicted"/>
<feature type="chain" id="PRO_5015892609" description="SD-repeat containing protein B domain-containing protein" evidence="1">
    <location>
        <begin position="40"/>
        <end position="334"/>
    </location>
</feature>
<dbReference type="Proteomes" id="UP000244906">
    <property type="component" value="Unassembled WGS sequence"/>
</dbReference>
<evidence type="ECO:0000313" key="2">
    <source>
        <dbReference type="EMBL" id="PVZ68785.1"/>
    </source>
</evidence>
<evidence type="ECO:0008006" key="4">
    <source>
        <dbReference type="Google" id="ProtNLM"/>
    </source>
</evidence>
<organism evidence="2 3">
    <name type="scientific">Pelagibaculum spongiae</name>
    <dbReference type="NCBI Taxonomy" id="2080658"/>
    <lineage>
        <taxon>Bacteria</taxon>
        <taxon>Pseudomonadati</taxon>
        <taxon>Pseudomonadota</taxon>
        <taxon>Gammaproteobacteria</taxon>
        <taxon>Oceanospirillales</taxon>
        <taxon>Pelagibaculum</taxon>
    </lineage>
</organism>
<dbReference type="EMBL" id="QDDL01000004">
    <property type="protein sequence ID" value="PVZ68785.1"/>
    <property type="molecule type" value="Genomic_DNA"/>
</dbReference>
<accession>A0A2V1GSV2</accession>
<dbReference type="AlphaFoldDB" id="A0A2V1GSV2"/>
<name>A0A2V1GSV2_9GAMM</name>
<sequence length="334" mass="37185">MKADLSTSKLNCCQSVSRKKIGKNFAFILGMLFTTNALASEVCTGGNHQGSARGNSDSANYSDLINLGTVFGSSDRLQVSRNINSNDYSPGADIYLVPTDELTTTIISSPRVRRSAISSPYSYNNGLMPPVYMLEGSVINYNMCVKVIEPNNVIINNWYLSANFYKNVYRDEYENWAHYFTEELIYNTPESRDGLNKHPFNDFRVASVIWANYSDGNGNPDGKLHCSNFLRELGAGSGEYFEVDSNGLYTVSAFNPGTYIEYNYDYHYNAVVYDPALIAKQSPACTVHVNDNCNVDMQRLNVDSKTQYTILAKILPDPATADVVTGTFCKSRIN</sequence>
<evidence type="ECO:0000313" key="3">
    <source>
        <dbReference type="Proteomes" id="UP000244906"/>
    </source>
</evidence>
<keyword evidence="3" id="KW-1185">Reference proteome</keyword>
<feature type="signal peptide" evidence="1">
    <location>
        <begin position="1"/>
        <end position="39"/>
    </location>
</feature>
<reference evidence="2 3" key="1">
    <citation type="submission" date="2018-04" db="EMBL/GenBank/DDBJ databases">
        <title>Thalassorhabdus spongiae gen. nov., sp. nov., isolated from a marine sponge in South-West Iceland.</title>
        <authorList>
            <person name="Knobloch S."/>
            <person name="Daussin A."/>
            <person name="Johannsson R."/>
            <person name="Marteinsson V.T."/>
        </authorList>
    </citation>
    <scope>NUCLEOTIDE SEQUENCE [LARGE SCALE GENOMIC DNA]</scope>
    <source>
        <strain evidence="2 3">Hp12</strain>
    </source>
</reference>
<comment type="caution">
    <text evidence="2">The sequence shown here is derived from an EMBL/GenBank/DDBJ whole genome shotgun (WGS) entry which is preliminary data.</text>
</comment>
<protein>
    <recommendedName>
        <fullName evidence="4">SD-repeat containing protein B domain-containing protein</fullName>
    </recommendedName>
</protein>
<gene>
    <name evidence="2" type="ORF">DC094_11040</name>
</gene>
<evidence type="ECO:0000256" key="1">
    <source>
        <dbReference type="SAM" id="SignalP"/>
    </source>
</evidence>